<feature type="transmembrane region" description="Helical" evidence="1">
    <location>
        <begin position="32"/>
        <end position="57"/>
    </location>
</feature>
<keyword evidence="3" id="KW-1185">Reference proteome</keyword>
<gene>
    <name evidence="2" type="ORF">RCOM_0291710</name>
</gene>
<protein>
    <submittedName>
        <fullName evidence="2">Uncharacterized protein</fullName>
    </submittedName>
</protein>
<accession>B9SZU1</accession>
<dbReference type="EMBL" id="EQ974287">
    <property type="protein sequence ID" value="EEF30864.1"/>
    <property type="molecule type" value="Genomic_DNA"/>
</dbReference>
<keyword evidence="1" id="KW-0472">Membrane</keyword>
<reference evidence="3" key="1">
    <citation type="journal article" date="2010" name="Nat. Biotechnol.">
        <title>Draft genome sequence of the oilseed species Ricinus communis.</title>
        <authorList>
            <person name="Chan A.P."/>
            <person name="Crabtree J."/>
            <person name="Zhao Q."/>
            <person name="Lorenzi H."/>
            <person name="Orvis J."/>
            <person name="Puiu D."/>
            <person name="Melake-Berhan A."/>
            <person name="Jones K.M."/>
            <person name="Redman J."/>
            <person name="Chen G."/>
            <person name="Cahoon E.B."/>
            <person name="Gedil M."/>
            <person name="Stanke M."/>
            <person name="Haas B.J."/>
            <person name="Wortman J.R."/>
            <person name="Fraser-Liggett C.M."/>
            <person name="Ravel J."/>
            <person name="Rabinowicz P.D."/>
        </authorList>
    </citation>
    <scope>NUCLEOTIDE SEQUENCE [LARGE SCALE GENOMIC DNA]</scope>
    <source>
        <strain evidence="3">cv. Hale</strain>
    </source>
</reference>
<organism evidence="2 3">
    <name type="scientific">Ricinus communis</name>
    <name type="common">Castor bean</name>
    <dbReference type="NCBI Taxonomy" id="3988"/>
    <lineage>
        <taxon>Eukaryota</taxon>
        <taxon>Viridiplantae</taxon>
        <taxon>Streptophyta</taxon>
        <taxon>Embryophyta</taxon>
        <taxon>Tracheophyta</taxon>
        <taxon>Spermatophyta</taxon>
        <taxon>Magnoliopsida</taxon>
        <taxon>eudicotyledons</taxon>
        <taxon>Gunneridae</taxon>
        <taxon>Pentapetalae</taxon>
        <taxon>rosids</taxon>
        <taxon>fabids</taxon>
        <taxon>Malpighiales</taxon>
        <taxon>Euphorbiaceae</taxon>
        <taxon>Acalyphoideae</taxon>
        <taxon>Acalypheae</taxon>
        <taxon>Ricinus</taxon>
    </lineage>
</organism>
<dbReference type="Proteomes" id="UP000008311">
    <property type="component" value="Unassembled WGS sequence"/>
</dbReference>
<keyword evidence="1" id="KW-0812">Transmembrane</keyword>
<dbReference type="AlphaFoldDB" id="B9SZU1"/>
<sequence length="99" mass="10635">MGLQAAGTGGFIVLAVTMDIKYVDEEDSPDTIYIAINTFFGIPVACFCFLFAGAAFFNVFHKASSKKNLASLPSLSTPKSKIEITTVPTFMAQDVQSMV</sequence>
<evidence type="ECO:0000313" key="3">
    <source>
        <dbReference type="Proteomes" id="UP000008311"/>
    </source>
</evidence>
<proteinExistence type="predicted"/>
<evidence type="ECO:0000256" key="1">
    <source>
        <dbReference type="SAM" id="Phobius"/>
    </source>
</evidence>
<keyword evidence="1" id="KW-1133">Transmembrane helix</keyword>
<dbReference type="InParanoid" id="B9SZU1"/>
<evidence type="ECO:0000313" key="2">
    <source>
        <dbReference type="EMBL" id="EEF30864.1"/>
    </source>
</evidence>
<name>B9SZU1_RICCO</name>